<dbReference type="InterPro" id="IPR001920">
    <property type="entry name" value="Asp/Glu_race"/>
</dbReference>
<name>X1BFF5_9ZZZZ</name>
<dbReference type="AlphaFoldDB" id="X1BFF5"/>
<gene>
    <name evidence="1" type="ORF">S01H4_15640</name>
</gene>
<reference evidence="1" key="1">
    <citation type="journal article" date="2014" name="Front. Microbiol.">
        <title>High frequency of phylogenetically diverse reductive dehalogenase-homologous genes in deep subseafloor sedimentary metagenomes.</title>
        <authorList>
            <person name="Kawai M."/>
            <person name="Futagami T."/>
            <person name="Toyoda A."/>
            <person name="Takaki Y."/>
            <person name="Nishi S."/>
            <person name="Hori S."/>
            <person name="Arai W."/>
            <person name="Tsubouchi T."/>
            <person name="Morono Y."/>
            <person name="Uchiyama I."/>
            <person name="Ito T."/>
            <person name="Fujiyama A."/>
            <person name="Inagaki F."/>
            <person name="Takami H."/>
        </authorList>
    </citation>
    <scope>NUCLEOTIDE SEQUENCE</scope>
    <source>
        <strain evidence="1">Expedition CK06-06</strain>
    </source>
</reference>
<evidence type="ECO:0008006" key="2">
    <source>
        <dbReference type="Google" id="ProtNLM"/>
    </source>
</evidence>
<protein>
    <recommendedName>
        <fullName evidence="2">Glutamate racemase</fullName>
    </recommendedName>
</protein>
<sequence>EKYLKSINSNIQVFGQPSDTSLVPFAVEEGKIHTNSTKRLVEEHLYSLQKENIDTLILGSTHYPFLKGVIRDVIGARVILIDPAEETVQEAKKILFAKKQLSNIQKEPIYKYFTSGDPTKFKTIAEKLVKKKISFVNKIDLNFIIKKEFS</sequence>
<evidence type="ECO:0000313" key="1">
    <source>
        <dbReference type="EMBL" id="GAG70746.1"/>
    </source>
</evidence>
<comment type="caution">
    <text evidence="1">The sequence shown here is derived from an EMBL/GenBank/DDBJ whole genome shotgun (WGS) entry which is preliminary data.</text>
</comment>
<accession>X1BFF5</accession>
<dbReference type="EMBL" id="BART01006855">
    <property type="protein sequence ID" value="GAG70746.1"/>
    <property type="molecule type" value="Genomic_DNA"/>
</dbReference>
<proteinExistence type="predicted"/>
<organism evidence="1">
    <name type="scientific">marine sediment metagenome</name>
    <dbReference type="NCBI Taxonomy" id="412755"/>
    <lineage>
        <taxon>unclassified sequences</taxon>
        <taxon>metagenomes</taxon>
        <taxon>ecological metagenomes</taxon>
    </lineage>
</organism>
<dbReference type="GO" id="GO:0016855">
    <property type="term" value="F:racemase and epimerase activity, acting on amino acids and derivatives"/>
    <property type="evidence" value="ECO:0007669"/>
    <property type="project" value="InterPro"/>
</dbReference>
<dbReference type="Gene3D" id="3.40.50.1860">
    <property type="match status" value="1"/>
</dbReference>
<dbReference type="SUPFAM" id="SSF53681">
    <property type="entry name" value="Aspartate/glutamate racemase"/>
    <property type="match status" value="1"/>
</dbReference>
<feature type="non-terminal residue" evidence="1">
    <location>
        <position position="1"/>
    </location>
</feature>